<accession>A0AAV6VTI1</accession>
<sequence>MEQSNTESHTNEKEVLPLFPFFHRTLFTASQFITTRDGESEERREKKRCRGASDGNAAGTVGGIGRLAALAALPYSPRPPPWKGGMGSRDVNSLYNRIFP</sequence>
<evidence type="ECO:0000256" key="1">
    <source>
        <dbReference type="SAM" id="MobiDB-lite"/>
    </source>
</evidence>
<gene>
    <name evidence="2" type="ORF">JTE90_006210</name>
</gene>
<keyword evidence="3" id="KW-1185">Reference proteome</keyword>
<dbReference type="AlphaFoldDB" id="A0AAV6VTI1"/>
<name>A0AAV6VTI1_9ARAC</name>
<organism evidence="2 3">
    <name type="scientific">Oedothorax gibbosus</name>
    <dbReference type="NCBI Taxonomy" id="931172"/>
    <lineage>
        <taxon>Eukaryota</taxon>
        <taxon>Metazoa</taxon>
        <taxon>Ecdysozoa</taxon>
        <taxon>Arthropoda</taxon>
        <taxon>Chelicerata</taxon>
        <taxon>Arachnida</taxon>
        <taxon>Araneae</taxon>
        <taxon>Araneomorphae</taxon>
        <taxon>Entelegynae</taxon>
        <taxon>Araneoidea</taxon>
        <taxon>Linyphiidae</taxon>
        <taxon>Erigoninae</taxon>
        <taxon>Oedothorax</taxon>
    </lineage>
</organism>
<comment type="caution">
    <text evidence="2">The sequence shown here is derived from an EMBL/GenBank/DDBJ whole genome shotgun (WGS) entry which is preliminary data.</text>
</comment>
<feature type="region of interest" description="Disordered" evidence="1">
    <location>
        <begin position="33"/>
        <end position="60"/>
    </location>
</feature>
<evidence type="ECO:0000313" key="2">
    <source>
        <dbReference type="EMBL" id="KAG8199965.1"/>
    </source>
</evidence>
<dbReference type="Proteomes" id="UP000827092">
    <property type="component" value="Unassembled WGS sequence"/>
</dbReference>
<proteinExistence type="predicted"/>
<reference evidence="2 3" key="1">
    <citation type="journal article" date="2022" name="Nat. Ecol. Evol.">
        <title>A masculinizing supergene underlies an exaggerated male reproductive morph in a spider.</title>
        <authorList>
            <person name="Hendrickx F."/>
            <person name="De Corte Z."/>
            <person name="Sonet G."/>
            <person name="Van Belleghem S.M."/>
            <person name="Kostlbacher S."/>
            <person name="Vangestel C."/>
        </authorList>
    </citation>
    <scope>NUCLEOTIDE SEQUENCE [LARGE SCALE GENOMIC DNA]</scope>
    <source>
        <strain evidence="2">W744_W776</strain>
    </source>
</reference>
<protein>
    <submittedName>
        <fullName evidence="2">Uncharacterized protein</fullName>
    </submittedName>
</protein>
<evidence type="ECO:0000313" key="3">
    <source>
        <dbReference type="Proteomes" id="UP000827092"/>
    </source>
</evidence>
<dbReference type="EMBL" id="JAFNEN010000022">
    <property type="protein sequence ID" value="KAG8199965.1"/>
    <property type="molecule type" value="Genomic_DNA"/>
</dbReference>